<reference evidence="1 2" key="1">
    <citation type="journal article" date="2020" name="Viruses">
        <title>Characterization of vB_StuS_MMDA13, a Newly Discovered Bacteriophage Infecting the Agar-Degrading Species Sphingomonas turrisvirgatae.</title>
        <authorList>
            <person name="Marmo P."/>
            <person name="Thaller M.C."/>
            <person name="Di Lallo G."/>
            <person name="Henrici De Angelis L."/>
            <person name="Poerio N."/>
            <person name="De Santis F."/>
            <person name="Fraziano M."/>
            <person name="Migliore L."/>
            <person name="D'Andrea M.M."/>
        </authorList>
    </citation>
    <scope>NUCLEOTIDE SEQUENCE [LARGE SCALE GENOMIC DNA]</scope>
</reference>
<evidence type="ECO:0000313" key="2">
    <source>
        <dbReference type="Proteomes" id="UP000515820"/>
    </source>
</evidence>
<sequence length="44" mass="4848">MCSDGPTVNRKSYFGSALRYCLSWQIGSKRVPDVQAREAGIELG</sequence>
<keyword evidence="2" id="KW-1185">Reference proteome</keyword>
<gene>
    <name evidence="1" type="ORF">MMDA13_gp52</name>
</gene>
<proteinExistence type="predicted"/>
<dbReference type="EMBL" id="MN820898">
    <property type="protein sequence ID" value="QHB80485.1"/>
    <property type="molecule type" value="Genomic_DNA"/>
</dbReference>
<accession>A0A7G3PLY4</accession>
<protein>
    <submittedName>
        <fullName evidence="1">Uncharacterized protein</fullName>
    </submittedName>
</protein>
<organism evidence="1 2">
    <name type="scientific">Sphingomonas phage vB_StuS_MMDA13</name>
    <dbReference type="NCBI Taxonomy" id="2686378"/>
    <lineage>
        <taxon>Viruses</taxon>
        <taxon>Duplodnaviria</taxon>
        <taxon>Heunggongvirae</taxon>
        <taxon>Uroviricota</taxon>
        <taxon>Caudoviricetes</taxon>
        <taxon>Queuovirinae</taxon>
        <taxon>Torvergatavirus</taxon>
        <taxon>Torvergatavirus MMDA13</taxon>
    </lineage>
</organism>
<name>A0A7G3PLY4_9CAUD</name>
<evidence type="ECO:0000313" key="1">
    <source>
        <dbReference type="EMBL" id="QHB80485.1"/>
    </source>
</evidence>
<dbReference type="Proteomes" id="UP000515820">
    <property type="component" value="Segment"/>
</dbReference>